<comment type="similarity">
    <text evidence="1">Belongs to the RICTOR family.</text>
</comment>
<dbReference type="EMBL" id="JAPEVG010000265">
    <property type="protein sequence ID" value="KAJ8470017.1"/>
    <property type="molecule type" value="Genomic_DNA"/>
</dbReference>
<dbReference type="SUPFAM" id="SSF48371">
    <property type="entry name" value="ARM repeat"/>
    <property type="match status" value="1"/>
</dbReference>
<evidence type="ECO:0000313" key="7">
    <source>
        <dbReference type="Proteomes" id="UP001215151"/>
    </source>
</evidence>
<evidence type="ECO:0000259" key="3">
    <source>
        <dbReference type="SMART" id="SM01307"/>
    </source>
</evidence>
<proteinExistence type="inferred from homology"/>
<sequence>MANIINPPAPGVAYYTPAQYPAAGTAVEDGSPLPTLFKPIKIRGVEFHNRIWVSPMCQYSADNGKLTDWHMAHLGGIYTRGPGLTFIEATAVTPEGRITPEDSGLWCDEQIEPLQRIVQFAHSQNQKIAIQLAHAGRKASTVAPWLDKGALATEVVGGWPDDVLAPSAIPYNENFPKPKELDKEGIKRIVTTFVAAAKRALRAGFDVIEIHNAHGYLLDTFISPASNTRTDDYGGSFENRIRLTLEVVDAVRAVIPPSMPLFLRISATDWLEESLPNEPSWRSEDTVRLAGILADHGVDLLDVSTGGLHPQQKIKGGPAYQAPFAEAVKTAHGDKILVGTVGNITDGHTAQSVLDKEQADVVFVGRQFQKNPGTVWAFAEDLGVTLKIAHQIEWGWKGRDLDSEDIRMTMPAAAGEHSSHSSLSIPNSTDGGTSNGSATPTTGQSAPSMMGTAPDSTLALDGDRETQIQMLSDQLKVENRIKEGAENLLQMPLNRNLRVRYELDVAEVVHAVLPSLADKATRQARATAYRLIRHALVDSHSVRRLGEQHLDWYIVKTLSRDNKHSVEKEQVIKLIRAIVDLGSERHMSHSGVGSGSVPLSDAVMRALIAVAEYPEDPFKPICVQTLTEILLIDIELMARTGGIRVLLHALAEGPLEMAPLLSQAFLHIVDSPKTRAYLHPGTDLEIALSGITDAYGRGSEHQERIKGCTRIVSSMLRTWSGLMYCCINDMTAIRALIDCLRIPSLETRELILDMFFDLLNIKPPEWHKTFIEGRRLTMYGKTRRSAEITQREQIPHKPQDTLKLTDQYIALLILVFSKAGLLDALTSMFEESSVGSPLSRRATLLMAEILQKANRVLPLSIAAKIQALPRVFSLASDYNDNEHRIVGSSALSAINSFNRHWSRMEPAVKGDTRPRANSIEDALRRQRQIEPAKLKMSMQMDDKTFQALLLDTQVMATKDHMKWNFETLQDLIEGPLHSAKRMEEAIKVSRYIRKVMSFFHPFSHRFSDLANTKQNHRWVRLGCSLLDALMSSPDGIRFLHDDEFLSQLVKSFAQLDPLTPAPVPDPIFSKKRVQDTLTCGYFEMLGTLSKRKEGVELLEKFKLFTAFYHLTELRQREDLIKGIIENLDYSMYEDPCTLSLKQLTGANSDGHSRIVLSKALTSQYKAIRHYATDYLGGLIRASPTANAWMLRLLLTQLYDPSPDVRELAVRFLEEACESMDVLQMVVEMQPTLDHLGEGHPLLLKFMSTPTGFRFLYAADYIDREIELWFHERNLHYVVHIEVFLAKAFNQNVNDDVDDSLLAFDGIVPLHFYGVMAKTELGCEVLQEKGHFTEFAQFIRRHGLESEDQEVIFKLKSVLWAVGNIGATVRGLPFLEEEEIIPSILEIAEQSLVLSVRGTCFFVLGLISSTPQGAEILDDYHWEATLSPLGLPTGLCVPLDVDKFVSIPPWECVASEAVDESRLAPPESDEEMEVMTAIYNLANTVIANAASRSLTKMKSKPEYRHIFNSPSMFYRALHTISSQKYRQPVRRYIFDLFNIDLDAEVVQQLSECAISLRIPITAQEPAEPSEPSPVDDKPTTFRPRPARHHVDESDDEESDVEEKEAAVKKPRAPVMSLRPKSRIIGFS</sequence>
<dbReference type="GO" id="GO:0010181">
    <property type="term" value="F:FMN binding"/>
    <property type="evidence" value="ECO:0007669"/>
    <property type="project" value="InterPro"/>
</dbReference>
<feature type="domain" description="Rapamycin-insensitive companion of mTOR N-terminal" evidence="4">
    <location>
        <begin position="483"/>
        <end position="858"/>
    </location>
</feature>
<feature type="region of interest" description="Disordered" evidence="2">
    <location>
        <begin position="1562"/>
        <end position="1613"/>
    </location>
</feature>
<evidence type="ECO:0000259" key="4">
    <source>
        <dbReference type="SMART" id="SM01308"/>
    </source>
</evidence>
<dbReference type="GO" id="GO:0003959">
    <property type="term" value="F:NADPH dehydrogenase activity"/>
    <property type="evidence" value="ECO:0007669"/>
    <property type="project" value="InterPro"/>
</dbReference>
<dbReference type="Pfam" id="PF14664">
    <property type="entry name" value="RICTOR_N"/>
    <property type="match status" value="1"/>
</dbReference>
<organism evidence="6 7">
    <name type="scientific">Trametes cubensis</name>
    <dbReference type="NCBI Taxonomy" id="1111947"/>
    <lineage>
        <taxon>Eukaryota</taxon>
        <taxon>Fungi</taxon>
        <taxon>Dikarya</taxon>
        <taxon>Basidiomycota</taxon>
        <taxon>Agaricomycotina</taxon>
        <taxon>Agaricomycetes</taxon>
        <taxon>Polyporales</taxon>
        <taxon>Polyporaceae</taxon>
        <taxon>Trametes</taxon>
    </lineage>
</organism>
<dbReference type="SUPFAM" id="SSF46585">
    <property type="entry name" value="HR1 repeat"/>
    <property type="match status" value="1"/>
</dbReference>
<dbReference type="Pfam" id="PF14663">
    <property type="entry name" value="RasGEF_N_2"/>
    <property type="match status" value="1"/>
</dbReference>
<name>A0AAD7TN88_9APHY</name>
<dbReference type="Pfam" id="PF00724">
    <property type="entry name" value="Oxidored_FMN"/>
    <property type="match status" value="1"/>
</dbReference>
<dbReference type="GO" id="GO:0050661">
    <property type="term" value="F:NADP binding"/>
    <property type="evidence" value="ECO:0007669"/>
    <property type="project" value="InterPro"/>
</dbReference>
<dbReference type="InterPro" id="IPR029452">
    <property type="entry name" value="RICTOR_V"/>
</dbReference>
<feature type="region of interest" description="Disordered" evidence="2">
    <location>
        <begin position="412"/>
        <end position="459"/>
    </location>
</feature>
<dbReference type="PANTHER" id="PTHR13298">
    <property type="entry name" value="CYTOSOLIC REGULATOR PIANISSIMO"/>
    <property type="match status" value="1"/>
</dbReference>
<protein>
    <submittedName>
        <fullName evidence="6">Uncharacterized protein</fullName>
    </submittedName>
</protein>
<evidence type="ECO:0000259" key="5">
    <source>
        <dbReference type="SMART" id="SM01310"/>
    </source>
</evidence>
<evidence type="ECO:0000313" key="6">
    <source>
        <dbReference type="EMBL" id="KAJ8470017.1"/>
    </source>
</evidence>
<dbReference type="SMART" id="SM01308">
    <property type="entry name" value="RICTOR_N"/>
    <property type="match status" value="1"/>
</dbReference>
<dbReference type="InterPro" id="IPR028268">
    <property type="entry name" value="Pianissimo_fam"/>
</dbReference>
<dbReference type="InterPro" id="IPR016024">
    <property type="entry name" value="ARM-type_fold"/>
</dbReference>
<dbReference type="SMART" id="SM01303">
    <property type="entry name" value="RasGEF_N_2"/>
    <property type="match status" value="1"/>
</dbReference>
<dbReference type="GO" id="GO:0031932">
    <property type="term" value="C:TORC2 complex"/>
    <property type="evidence" value="ECO:0007669"/>
    <property type="project" value="InterPro"/>
</dbReference>
<dbReference type="InterPro" id="IPR036274">
    <property type="entry name" value="HR1_rpt_sf"/>
</dbReference>
<dbReference type="SUPFAM" id="SSF51395">
    <property type="entry name" value="FMN-linked oxidoreductases"/>
    <property type="match status" value="1"/>
</dbReference>
<feature type="compositionally biased region" description="Acidic residues" evidence="2">
    <location>
        <begin position="1591"/>
        <end position="1601"/>
    </location>
</feature>
<gene>
    <name evidence="6" type="ORF">ONZ51_g8610</name>
</gene>
<dbReference type="Pfam" id="PF14668">
    <property type="entry name" value="RICTOR_V"/>
    <property type="match status" value="1"/>
</dbReference>
<evidence type="ECO:0000256" key="2">
    <source>
        <dbReference type="SAM" id="MobiDB-lite"/>
    </source>
</evidence>
<dbReference type="Pfam" id="PF14666">
    <property type="entry name" value="RICTOR_M"/>
    <property type="match status" value="1"/>
</dbReference>
<dbReference type="InterPro" id="IPR001155">
    <property type="entry name" value="OxRdtase_FMN_N"/>
</dbReference>
<dbReference type="InterPro" id="IPR029451">
    <property type="entry name" value="RICTOR_M"/>
</dbReference>
<accession>A0AAD7TN88</accession>
<feature type="compositionally biased region" description="Polar residues" evidence="2">
    <location>
        <begin position="425"/>
        <end position="447"/>
    </location>
</feature>
<dbReference type="SMART" id="SM01310">
    <property type="entry name" value="RICTOR_V"/>
    <property type="match status" value="1"/>
</dbReference>
<dbReference type="InterPro" id="IPR029453">
    <property type="entry name" value="Rictor_IV"/>
</dbReference>
<feature type="domain" description="Rapamycin-insensitive companion of mTOR middle" evidence="3">
    <location>
        <begin position="940"/>
        <end position="1181"/>
    </location>
</feature>
<dbReference type="InterPro" id="IPR044152">
    <property type="entry name" value="YqjM-like"/>
</dbReference>
<dbReference type="GO" id="GO:0038203">
    <property type="term" value="P:TORC2 signaling"/>
    <property type="evidence" value="ECO:0007669"/>
    <property type="project" value="TreeGrafter"/>
</dbReference>
<dbReference type="InterPro" id="IPR013785">
    <property type="entry name" value="Aldolase_TIM"/>
</dbReference>
<reference evidence="6" key="1">
    <citation type="submission" date="2022-11" db="EMBL/GenBank/DDBJ databases">
        <title>Genome Sequence of Cubamyces cubensis.</title>
        <authorList>
            <person name="Buettner E."/>
        </authorList>
    </citation>
    <scope>NUCLEOTIDE SEQUENCE</scope>
    <source>
        <strain evidence="6">MPL-01</strain>
    </source>
</reference>
<feature type="domain" description="Rapamycin-insensitive companion of mTOR" evidence="5">
    <location>
        <begin position="1351"/>
        <end position="1423"/>
    </location>
</feature>
<dbReference type="SMART" id="SM01307">
    <property type="entry name" value="RICTOR_M"/>
    <property type="match status" value="1"/>
</dbReference>
<dbReference type="PANTHER" id="PTHR13298:SF11">
    <property type="entry name" value="RAPAMYCIN-INSENSITIVE COMPANION OF MTOR"/>
    <property type="match status" value="1"/>
</dbReference>
<comment type="caution">
    <text evidence="6">The sequence shown here is derived from an EMBL/GenBank/DDBJ whole genome shotgun (WGS) entry which is preliminary data.</text>
</comment>
<evidence type="ECO:0000256" key="1">
    <source>
        <dbReference type="ARBA" id="ARBA00008878"/>
    </source>
</evidence>
<dbReference type="InterPro" id="IPR028267">
    <property type="entry name" value="Pianissimo_N"/>
</dbReference>
<keyword evidence="7" id="KW-1185">Reference proteome</keyword>
<dbReference type="Gene3D" id="3.20.20.70">
    <property type="entry name" value="Aldolase class I"/>
    <property type="match status" value="1"/>
</dbReference>
<dbReference type="CDD" id="cd02932">
    <property type="entry name" value="OYE_YqiM_FMN"/>
    <property type="match status" value="1"/>
</dbReference>
<dbReference type="Proteomes" id="UP001215151">
    <property type="component" value="Unassembled WGS sequence"/>
</dbReference>